<dbReference type="Gene3D" id="1.10.10.10">
    <property type="entry name" value="Winged helix-like DNA-binding domain superfamily/Winged helix DNA-binding domain"/>
    <property type="match status" value="1"/>
</dbReference>
<dbReference type="InterPro" id="IPR036390">
    <property type="entry name" value="WH_DNA-bd_sf"/>
</dbReference>
<protein>
    <submittedName>
        <fullName evidence="4">Vacuolar protein-sorting-associated protein 25</fullName>
    </submittedName>
</protein>
<comment type="caution">
    <text evidence="4">The sequence shown here is derived from an EMBL/GenBank/DDBJ whole genome shotgun (WGS) entry which is preliminary data.</text>
</comment>
<dbReference type="Proteomes" id="UP001281761">
    <property type="component" value="Unassembled WGS sequence"/>
</dbReference>
<keyword evidence="2" id="KW-0813">Transport</keyword>
<dbReference type="SUPFAM" id="SSF46785">
    <property type="entry name" value="Winged helix' DNA-binding domain"/>
    <property type="match status" value="2"/>
</dbReference>
<sequence>MAQTFEYPSFYHLPPFYTLQEVIATKQKQIGLWQEFTIRYCKANKIQRISVNDCDKIPIFHNDTIQRKLSPIFIREILDSLAKIGNAKWLDETKTTAIITWRTIPDWANFLSQYVTDKQMKNTPHTLNDFLNREISADPGFVGMDQSLFLEVLQYMKGKGTCVLMEGPEGKLMGFKFV</sequence>
<comment type="similarity">
    <text evidence="1">Belongs to the VPS25 family.</text>
</comment>
<dbReference type="InterPro" id="IPR036388">
    <property type="entry name" value="WH-like_DNA-bd_sf"/>
</dbReference>
<organism evidence="4 5">
    <name type="scientific">Blattamonas nauphoetae</name>
    <dbReference type="NCBI Taxonomy" id="2049346"/>
    <lineage>
        <taxon>Eukaryota</taxon>
        <taxon>Metamonada</taxon>
        <taxon>Preaxostyla</taxon>
        <taxon>Oxymonadida</taxon>
        <taxon>Blattamonas</taxon>
    </lineage>
</organism>
<evidence type="ECO:0000256" key="1">
    <source>
        <dbReference type="ARBA" id="ARBA00009674"/>
    </source>
</evidence>
<evidence type="ECO:0000313" key="5">
    <source>
        <dbReference type="Proteomes" id="UP001281761"/>
    </source>
</evidence>
<evidence type="ECO:0000313" key="4">
    <source>
        <dbReference type="EMBL" id="KAK2952055.1"/>
    </source>
</evidence>
<accession>A0ABQ9XKQ5</accession>
<dbReference type="InterPro" id="IPR014041">
    <property type="entry name" value="ESCRT-II_cplx_Vps25-sub_N"/>
</dbReference>
<dbReference type="EMBL" id="JARBJD010000109">
    <property type="protein sequence ID" value="KAK2952055.1"/>
    <property type="molecule type" value="Genomic_DNA"/>
</dbReference>
<evidence type="ECO:0000256" key="2">
    <source>
        <dbReference type="ARBA" id="ARBA00022448"/>
    </source>
</evidence>
<reference evidence="4 5" key="1">
    <citation type="journal article" date="2022" name="bioRxiv">
        <title>Genomics of Preaxostyla Flagellates Illuminates Evolutionary Transitions and the Path Towards Mitochondrial Loss.</title>
        <authorList>
            <person name="Novak L.V.F."/>
            <person name="Treitli S.C."/>
            <person name="Pyrih J."/>
            <person name="Halakuc P."/>
            <person name="Pipaliya S.V."/>
            <person name="Vacek V."/>
            <person name="Brzon O."/>
            <person name="Soukal P."/>
            <person name="Eme L."/>
            <person name="Dacks J.B."/>
            <person name="Karnkowska A."/>
            <person name="Elias M."/>
            <person name="Hampl V."/>
        </authorList>
    </citation>
    <scope>NUCLEOTIDE SEQUENCE [LARGE SCALE GENOMIC DNA]</scope>
    <source>
        <strain evidence="4">NAU3</strain>
        <tissue evidence="4">Gut</tissue>
    </source>
</reference>
<dbReference type="Gene3D" id="1.10.10.570">
    <property type="entry name" value="Winged helix' DNA-binding domain. Chain C. Domain 1"/>
    <property type="match status" value="1"/>
</dbReference>
<keyword evidence="5" id="KW-1185">Reference proteome</keyword>
<keyword evidence="3" id="KW-0653">Protein transport</keyword>
<gene>
    <name evidence="4" type="ORF">BLNAU_13037</name>
</gene>
<dbReference type="PANTHER" id="PTHR13149:SF0">
    <property type="entry name" value="VACUOLAR PROTEIN-SORTING-ASSOCIATED PROTEIN 25"/>
    <property type="match status" value="1"/>
</dbReference>
<dbReference type="PANTHER" id="PTHR13149">
    <property type="entry name" value="VACUOLAR PROTEIN SORTING-ASSOCIATED PROTEIN VPS25"/>
    <property type="match status" value="1"/>
</dbReference>
<proteinExistence type="inferred from homology"/>
<evidence type="ECO:0000256" key="3">
    <source>
        <dbReference type="ARBA" id="ARBA00022927"/>
    </source>
</evidence>
<dbReference type="InterPro" id="IPR008570">
    <property type="entry name" value="ESCRT-II_cplx_Vps25-sub"/>
</dbReference>
<name>A0ABQ9XKQ5_9EUKA</name>
<dbReference type="Pfam" id="PF05871">
    <property type="entry name" value="ESCRT-II"/>
    <property type="match status" value="1"/>
</dbReference>